<organism evidence="2 3">
    <name type="scientific">Pseudidiomarina aquimaris</name>
    <dbReference type="NCBI Taxonomy" id="641841"/>
    <lineage>
        <taxon>Bacteria</taxon>
        <taxon>Pseudomonadati</taxon>
        <taxon>Pseudomonadota</taxon>
        <taxon>Gammaproteobacteria</taxon>
        <taxon>Alteromonadales</taxon>
        <taxon>Idiomarinaceae</taxon>
        <taxon>Pseudidiomarina</taxon>
    </lineage>
</organism>
<protein>
    <submittedName>
        <fullName evidence="2">Beta-ketoacyl synthase</fullName>
    </submittedName>
</protein>
<proteinExistence type="predicted"/>
<dbReference type="InterPro" id="IPR014030">
    <property type="entry name" value="Ketoacyl_synth_N"/>
</dbReference>
<dbReference type="EMBL" id="PIPT01000004">
    <property type="protein sequence ID" value="RUO48098.1"/>
    <property type="molecule type" value="Genomic_DNA"/>
</dbReference>
<accession>A0A432XH72</accession>
<gene>
    <name evidence="2" type="ORF">CWE21_05995</name>
</gene>
<name>A0A432XH72_9GAMM</name>
<dbReference type="Proteomes" id="UP000286678">
    <property type="component" value="Unassembled WGS sequence"/>
</dbReference>
<evidence type="ECO:0000313" key="3">
    <source>
        <dbReference type="Proteomes" id="UP000286678"/>
    </source>
</evidence>
<dbReference type="RefSeq" id="WP_126833549.1">
    <property type="nucleotide sequence ID" value="NZ_PIPT01000004.1"/>
</dbReference>
<dbReference type="Pfam" id="PF13723">
    <property type="entry name" value="Ketoacyl-synt_2"/>
    <property type="match status" value="1"/>
</dbReference>
<dbReference type="OrthoDB" id="9798676at2"/>
<comment type="caution">
    <text evidence="2">The sequence shown here is derived from an EMBL/GenBank/DDBJ whole genome shotgun (WGS) entry which is preliminary data.</text>
</comment>
<dbReference type="AlphaFoldDB" id="A0A432XH72"/>
<keyword evidence="3" id="KW-1185">Reference proteome</keyword>
<sequence length="222" mass="24189">MQLFTKASALALQDDVVENDPLRALPAGTRRRLSPYAKLLVRVVYQLLDAHPQIQTAPIVLATQHGDLHRTVRLLHDLATEQPLSPTQFSLSVNNAALGQLSILLENTAAMTTVAAGADSFAMGWLEAGLQLQQASEVLFIYVDEPPPEPYTEHAELPEQAVAMAVLLSANQGHTVTFERAPSSSPTGLLEPLLQLHELIAERRSGKVQVQGEQALWSWHVG</sequence>
<reference evidence="3" key="1">
    <citation type="journal article" date="2018" name="Front. Microbiol.">
        <title>Genome-Based Analysis Reveals the Taxonomy and Diversity of the Family Idiomarinaceae.</title>
        <authorList>
            <person name="Liu Y."/>
            <person name="Lai Q."/>
            <person name="Shao Z."/>
        </authorList>
    </citation>
    <scope>NUCLEOTIDE SEQUENCE [LARGE SCALE GENOMIC DNA]</scope>
    <source>
        <strain evidence="3">SW15</strain>
    </source>
</reference>
<evidence type="ECO:0000259" key="1">
    <source>
        <dbReference type="Pfam" id="PF13723"/>
    </source>
</evidence>
<feature type="domain" description="Beta-ketoacyl synthase-like N-terminal" evidence="1">
    <location>
        <begin position="20"/>
        <end position="219"/>
    </location>
</feature>
<evidence type="ECO:0000313" key="2">
    <source>
        <dbReference type="EMBL" id="RUO48098.1"/>
    </source>
</evidence>